<dbReference type="HOGENOM" id="CLU_1867950_0_0_1"/>
<evidence type="ECO:0000313" key="1">
    <source>
        <dbReference type="EnsemblPlants" id="Bo1g097860.1"/>
    </source>
</evidence>
<proteinExistence type="predicted"/>
<reference evidence="1 2" key="1">
    <citation type="journal article" date="2014" name="Genome Biol.">
        <title>Transcriptome and methylome profiling reveals relics of genome dominance in the mesopolyploid Brassica oleracea.</title>
        <authorList>
            <person name="Parkin I.A."/>
            <person name="Koh C."/>
            <person name="Tang H."/>
            <person name="Robinson S.J."/>
            <person name="Kagale S."/>
            <person name="Clarke W.E."/>
            <person name="Town C.D."/>
            <person name="Nixon J."/>
            <person name="Krishnakumar V."/>
            <person name="Bidwell S.L."/>
            <person name="Denoeud F."/>
            <person name="Belcram H."/>
            <person name="Links M.G."/>
            <person name="Just J."/>
            <person name="Clarke C."/>
            <person name="Bender T."/>
            <person name="Huebert T."/>
            <person name="Mason A.S."/>
            <person name="Pires J.C."/>
            <person name="Barker G."/>
            <person name="Moore J."/>
            <person name="Walley P.G."/>
            <person name="Manoli S."/>
            <person name="Batley J."/>
            <person name="Edwards D."/>
            <person name="Nelson M.N."/>
            <person name="Wang X."/>
            <person name="Paterson A.H."/>
            <person name="King G."/>
            <person name="Bancroft I."/>
            <person name="Chalhoub B."/>
            <person name="Sharpe A.G."/>
        </authorList>
    </citation>
    <scope>NUCLEOTIDE SEQUENCE</scope>
    <source>
        <strain evidence="1 2">cv. TO1000</strain>
    </source>
</reference>
<dbReference type="AlphaFoldDB" id="A0A0D3AAM1"/>
<evidence type="ECO:0000313" key="2">
    <source>
        <dbReference type="Proteomes" id="UP000032141"/>
    </source>
</evidence>
<reference evidence="1" key="2">
    <citation type="submission" date="2015-03" db="UniProtKB">
        <authorList>
            <consortium name="EnsemblPlants"/>
        </authorList>
    </citation>
    <scope>IDENTIFICATION</scope>
</reference>
<keyword evidence="2" id="KW-1185">Reference proteome</keyword>
<dbReference type="Pfam" id="PF03778">
    <property type="entry name" value="DUF321"/>
    <property type="match status" value="2"/>
</dbReference>
<dbReference type="Proteomes" id="UP000032141">
    <property type="component" value="Chromosome C1"/>
</dbReference>
<dbReference type="Gramene" id="Bo1g097860.1">
    <property type="protein sequence ID" value="Bo1g097860.1"/>
    <property type="gene ID" value="Bo1g097860"/>
</dbReference>
<name>A0A0D3AAM1_BRAOL</name>
<organism evidence="1 2">
    <name type="scientific">Brassica oleracea var. oleracea</name>
    <dbReference type="NCBI Taxonomy" id="109376"/>
    <lineage>
        <taxon>Eukaryota</taxon>
        <taxon>Viridiplantae</taxon>
        <taxon>Streptophyta</taxon>
        <taxon>Embryophyta</taxon>
        <taxon>Tracheophyta</taxon>
        <taxon>Spermatophyta</taxon>
        <taxon>Magnoliopsida</taxon>
        <taxon>eudicotyledons</taxon>
        <taxon>Gunneridae</taxon>
        <taxon>Pentapetalae</taxon>
        <taxon>rosids</taxon>
        <taxon>malvids</taxon>
        <taxon>Brassicales</taxon>
        <taxon>Brassicaceae</taxon>
        <taxon>Brassiceae</taxon>
        <taxon>Brassica</taxon>
    </lineage>
</organism>
<dbReference type="EnsemblPlants" id="Bo1g097860.1">
    <property type="protein sequence ID" value="Bo1g097860.1"/>
    <property type="gene ID" value="Bo1g097860"/>
</dbReference>
<protein>
    <submittedName>
        <fullName evidence="1">Uncharacterized protein</fullName>
    </submittedName>
</protein>
<sequence length="137" mass="15149">MVQNLPNSDLPACVAMQHEYLISIANNRVSNFHCEQPSLSGTGGQTPKELVGLISARIPSENVISRFWREISDFLVFVGKRDFSILMGKHDFSVLREKCIFSVLAGKIDFLVLVGKRDFSVSAGKSDFSVLAEKVIS</sequence>
<accession>A0A0D3AAM1</accession>
<dbReference type="InterPro" id="IPR005529">
    <property type="entry name" value="DUF321"/>
</dbReference>